<name>A0A5B6V266_9ROSI</name>
<accession>A0A5B6V266</accession>
<gene>
    <name evidence="1" type="ORF">EPI10_029692</name>
</gene>
<dbReference type="Proteomes" id="UP000325315">
    <property type="component" value="Unassembled WGS sequence"/>
</dbReference>
<comment type="caution">
    <text evidence="1">The sequence shown here is derived from an EMBL/GenBank/DDBJ whole genome shotgun (WGS) entry which is preliminary data.</text>
</comment>
<dbReference type="EMBL" id="SMMG02000009">
    <property type="protein sequence ID" value="KAA3463279.1"/>
    <property type="molecule type" value="Genomic_DNA"/>
</dbReference>
<sequence length="74" mass="8459">MVQARMPGAVLIVPTGTSVLVTHCDYGHQRFGTSRGLVPHRDLSLWLKPPWVTLRPRMWSQDDSRWPCSGIKFK</sequence>
<dbReference type="AlphaFoldDB" id="A0A5B6V266"/>
<protein>
    <submittedName>
        <fullName evidence="1">Uncharacterized protein</fullName>
    </submittedName>
</protein>
<proteinExistence type="predicted"/>
<keyword evidence="2" id="KW-1185">Reference proteome</keyword>
<evidence type="ECO:0000313" key="1">
    <source>
        <dbReference type="EMBL" id="KAA3463279.1"/>
    </source>
</evidence>
<evidence type="ECO:0000313" key="2">
    <source>
        <dbReference type="Proteomes" id="UP000325315"/>
    </source>
</evidence>
<reference evidence="2" key="1">
    <citation type="journal article" date="2019" name="Plant Biotechnol. J.">
        <title>Genome sequencing of the Australian wild diploid species Gossypium australe highlights disease resistance and delayed gland morphogenesis.</title>
        <authorList>
            <person name="Cai Y."/>
            <person name="Cai X."/>
            <person name="Wang Q."/>
            <person name="Wang P."/>
            <person name="Zhang Y."/>
            <person name="Cai C."/>
            <person name="Xu Y."/>
            <person name="Wang K."/>
            <person name="Zhou Z."/>
            <person name="Wang C."/>
            <person name="Geng S."/>
            <person name="Li B."/>
            <person name="Dong Q."/>
            <person name="Hou Y."/>
            <person name="Wang H."/>
            <person name="Ai P."/>
            <person name="Liu Z."/>
            <person name="Yi F."/>
            <person name="Sun M."/>
            <person name="An G."/>
            <person name="Cheng J."/>
            <person name="Zhang Y."/>
            <person name="Shi Q."/>
            <person name="Xie Y."/>
            <person name="Shi X."/>
            <person name="Chang Y."/>
            <person name="Huang F."/>
            <person name="Chen Y."/>
            <person name="Hong S."/>
            <person name="Mi L."/>
            <person name="Sun Q."/>
            <person name="Zhang L."/>
            <person name="Zhou B."/>
            <person name="Peng R."/>
            <person name="Zhang X."/>
            <person name="Liu F."/>
        </authorList>
    </citation>
    <scope>NUCLEOTIDE SEQUENCE [LARGE SCALE GENOMIC DNA]</scope>
    <source>
        <strain evidence="2">cv. PA1801</strain>
    </source>
</reference>
<organism evidence="1 2">
    <name type="scientific">Gossypium australe</name>
    <dbReference type="NCBI Taxonomy" id="47621"/>
    <lineage>
        <taxon>Eukaryota</taxon>
        <taxon>Viridiplantae</taxon>
        <taxon>Streptophyta</taxon>
        <taxon>Embryophyta</taxon>
        <taxon>Tracheophyta</taxon>
        <taxon>Spermatophyta</taxon>
        <taxon>Magnoliopsida</taxon>
        <taxon>eudicotyledons</taxon>
        <taxon>Gunneridae</taxon>
        <taxon>Pentapetalae</taxon>
        <taxon>rosids</taxon>
        <taxon>malvids</taxon>
        <taxon>Malvales</taxon>
        <taxon>Malvaceae</taxon>
        <taxon>Malvoideae</taxon>
        <taxon>Gossypium</taxon>
    </lineage>
</organism>